<comment type="caution">
    <text evidence="14">The sequence shown here is derived from an EMBL/GenBank/DDBJ whole genome shotgun (WGS) entry which is preliminary data.</text>
</comment>
<evidence type="ECO:0000256" key="6">
    <source>
        <dbReference type="ARBA" id="ARBA00022741"/>
    </source>
</evidence>
<dbReference type="GO" id="GO:0006233">
    <property type="term" value="P:dTDP biosynthetic process"/>
    <property type="evidence" value="ECO:0007669"/>
    <property type="project" value="InterPro"/>
</dbReference>
<keyword evidence="6 12" id="KW-0547">Nucleotide-binding</keyword>
<dbReference type="NCBIfam" id="TIGR00041">
    <property type="entry name" value="DTMP_kinase"/>
    <property type="match status" value="1"/>
</dbReference>
<dbReference type="HAMAP" id="MF_00165">
    <property type="entry name" value="Thymidylate_kinase"/>
    <property type="match status" value="1"/>
</dbReference>
<evidence type="ECO:0000256" key="5">
    <source>
        <dbReference type="ARBA" id="ARBA00022727"/>
    </source>
</evidence>
<evidence type="ECO:0000256" key="3">
    <source>
        <dbReference type="ARBA" id="ARBA00017144"/>
    </source>
</evidence>
<keyword evidence="8 12" id="KW-0067">ATP-binding</keyword>
<comment type="catalytic activity">
    <reaction evidence="10 12">
        <text>dTMP + ATP = dTDP + ADP</text>
        <dbReference type="Rhea" id="RHEA:13517"/>
        <dbReference type="ChEBI" id="CHEBI:30616"/>
        <dbReference type="ChEBI" id="CHEBI:58369"/>
        <dbReference type="ChEBI" id="CHEBI:63528"/>
        <dbReference type="ChEBI" id="CHEBI:456216"/>
        <dbReference type="EC" id="2.7.4.9"/>
    </reaction>
</comment>
<dbReference type="RefSeq" id="WP_002641088.1">
    <property type="nucleotide sequence ID" value="NZ_CP019448.1"/>
</dbReference>
<keyword evidence="5 12" id="KW-0545">Nucleotide biosynthesis</keyword>
<dbReference type="Proteomes" id="UP000017813">
    <property type="component" value="Unassembled WGS sequence"/>
</dbReference>
<evidence type="ECO:0000313" key="14">
    <source>
        <dbReference type="EMBL" id="EFG31769.1"/>
    </source>
</evidence>
<proteinExistence type="inferred from homology"/>
<dbReference type="HOGENOM" id="CLU_049131_0_2_4"/>
<dbReference type="InterPro" id="IPR018094">
    <property type="entry name" value="Thymidylate_kinase"/>
</dbReference>
<evidence type="ECO:0000256" key="4">
    <source>
        <dbReference type="ARBA" id="ARBA00022679"/>
    </source>
</evidence>
<dbReference type="EMBL" id="ADCY02000003">
    <property type="protein sequence ID" value="EFG31769.1"/>
    <property type="molecule type" value="Genomic_DNA"/>
</dbReference>
<dbReference type="GO" id="GO:0006227">
    <property type="term" value="P:dUDP biosynthetic process"/>
    <property type="evidence" value="ECO:0007669"/>
    <property type="project" value="TreeGrafter"/>
</dbReference>
<organism evidence="14 15">
    <name type="scientific">Simonsiella muelleri ATCC 29453</name>
    <dbReference type="NCBI Taxonomy" id="641147"/>
    <lineage>
        <taxon>Bacteria</taxon>
        <taxon>Pseudomonadati</taxon>
        <taxon>Pseudomonadota</taxon>
        <taxon>Betaproteobacteria</taxon>
        <taxon>Neisseriales</taxon>
        <taxon>Neisseriaceae</taxon>
        <taxon>Simonsiella</taxon>
    </lineage>
</organism>
<evidence type="ECO:0000256" key="9">
    <source>
        <dbReference type="ARBA" id="ARBA00029962"/>
    </source>
</evidence>
<dbReference type="AlphaFoldDB" id="V9H9H6"/>
<feature type="domain" description="Thymidylate kinase-like" evidence="13">
    <location>
        <begin position="8"/>
        <end position="196"/>
    </location>
</feature>
<dbReference type="GO" id="GO:0004798">
    <property type="term" value="F:dTMP kinase activity"/>
    <property type="evidence" value="ECO:0007669"/>
    <property type="project" value="UniProtKB-UniRule"/>
</dbReference>
<evidence type="ECO:0000256" key="10">
    <source>
        <dbReference type="ARBA" id="ARBA00048743"/>
    </source>
</evidence>
<keyword evidence="4 12" id="KW-0808">Transferase</keyword>
<evidence type="ECO:0000256" key="8">
    <source>
        <dbReference type="ARBA" id="ARBA00022840"/>
    </source>
</evidence>
<evidence type="ECO:0000256" key="2">
    <source>
        <dbReference type="ARBA" id="ARBA00012980"/>
    </source>
</evidence>
<evidence type="ECO:0000256" key="1">
    <source>
        <dbReference type="ARBA" id="ARBA00009776"/>
    </source>
</evidence>
<dbReference type="Gene3D" id="3.40.50.300">
    <property type="entry name" value="P-loop containing nucleotide triphosphate hydrolases"/>
    <property type="match status" value="1"/>
</dbReference>
<comment type="similarity">
    <text evidence="1 12">Belongs to the thymidylate kinase family.</text>
</comment>
<dbReference type="PANTHER" id="PTHR10344">
    <property type="entry name" value="THYMIDYLATE KINASE"/>
    <property type="match status" value="1"/>
</dbReference>
<sequence>MNAKFISLDGIDGAGKTTQLNVIKQWFEKQNLPVQFTREPGGTPLGEKLRDILLNPTSQINLRTETLLMFAARQQHLDDIILPTLNQNISIVSDRFTDATFAYQGGGRGLPESDIAQLENWVQGSLRPDLTILLDVPLEIAIQRIENSREKDRFERENSTFFNQVRTAYLNRAAANPKRYAIIDSSHDKESTKAQIEHALNQLFHVK</sequence>
<dbReference type="GO" id="GO:0005829">
    <property type="term" value="C:cytosol"/>
    <property type="evidence" value="ECO:0007669"/>
    <property type="project" value="TreeGrafter"/>
</dbReference>
<dbReference type="SUPFAM" id="SSF52540">
    <property type="entry name" value="P-loop containing nucleoside triphosphate hydrolases"/>
    <property type="match status" value="1"/>
</dbReference>
<dbReference type="OrthoDB" id="9774907at2"/>
<keyword evidence="7 12" id="KW-0418">Kinase</keyword>
<evidence type="ECO:0000259" key="13">
    <source>
        <dbReference type="Pfam" id="PF02223"/>
    </source>
</evidence>
<keyword evidence="15" id="KW-1185">Reference proteome</keyword>
<evidence type="ECO:0000256" key="7">
    <source>
        <dbReference type="ARBA" id="ARBA00022777"/>
    </source>
</evidence>
<dbReference type="CDD" id="cd01672">
    <property type="entry name" value="TMPK"/>
    <property type="match status" value="1"/>
</dbReference>
<dbReference type="FunFam" id="3.40.50.300:FF:000225">
    <property type="entry name" value="Thymidylate kinase"/>
    <property type="match status" value="1"/>
</dbReference>
<dbReference type="eggNOG" id="COG0125">
    <property type="taxonomic scope" value="Bacteria"/>
</dbReference>
<evidence type="ECO:0000256" key="11">
    <source>
        <dbReference type="ARBA" id="ARBA00057735"/>
    </source>
</evidence>
<dbReference type="KEGG" id="smur:BWP33_01745"/>
<dbReference type="Pfam" id="PF02223">
    <property type="entry name" value="Thymidylate_kin"/>
    <property type="match status" value="1"/>
</dbReference>
<dbReference type="GO" id="GO:0005524">
    <property type="term" value="F:ATP binding"/>
    <property type="evidence" value="ECO:0007669"/>
    <property type="project" value="UniProtKB-UniRule"/>
</dbReference>
<evidence type="ECO:0000313" key="15">
    <source>
        <dbReference type="Proteomes" id="UP000017813"/>
    </source>
</evidence>
<comment type="function">
    <text evidence="11 12">Phosphorylation of dTMP to form dTDP in both de novo and salvage pathways of dTTP synthesis.</text>
</comment>
<dbReference type="STRING" id="641147.HMPREF9021_00166"/>
<dbReference type="PANTHER" id="PTHR10344:SF4">
    <property type="entry name" value="UMP-CMP KINASE 2, MITOCHONDRIAL"/>
    <property type="match status" value="1"/>
</dbReference>
<gene>
    <name evidence="12" type="primary">tmk</name>
    <name evidence="14" type="ORF">HMPREF9021_00166</name>
</gene>
<reference evidence="14 15" key="2">
    <citation type="submission" date="2011-10" db="EMBL/GenBank/DDBJ databases">
        <title>The Genome Sequence of Simonsiella muelleri ATCC 29453.</title>
        <authorList>
            <consortium name="The Broad Institute Genome Sequencing Platform"/>
            <consortium name="The Broad Institute Genome Sequencing Center for Infectious Disease"/>
            <person name="Earl A."/>
            <person name="Ward D."/>
            <person name="Feldgarden M."/>
            <person name="Gevers D."/>
            <person name="Izard J."/>
            <person name="Baranova O.V."/>
            <person name="Blanton J.M."/>
            <person name="Tanner A.C."/>
            <person name="Dewhirst F."/>
            <person name="Young S.K."/>
            <person name="Zeng Q."/>
            <person name="Gargeya S."/>
            <person name="Fitzgerald M."/>
            <person name="Haas B."/>
            <person name="Abouelleil A."/>
            <person name="Alvarado L."/>
            <person name="Arachchi H.M."/>
            <person name="Berlin A."/>
            <person name="Brown A."/>
            <person name="Chapman S.B."/>
            <person name="Chen Z."/>
            <person name="Dunbar C."/>
            <person name="Freedman E."/>
            <person name="Gearin G."/>
            <person name="Goldberg J."/>
            <person name="Griggs A."/>
            <person name="Gujja S."/>
            <person name="Heiman D."/>
            <person name="Howarth C."/>
            <person name="Larson L."/>
            <person name="Lui A."/>
            <person name="MacDonald P.J.P."/>
            <person name="Montmayeur A."/>
            <person name="Murphy C."/>
            <person name="Neiman D."/>
            <person name="Pearson M."/>
            <person name="Priest M."/>
            <person name="Roberts A."/>
            <person name="Saif S."/>
            <person name="Shea T."/>
            <person name="Shenoy N."/>
            <person name="Sisk P."/>
            <person name="Stolte C."/>
            <person name="Sykes S."/>
            <person name="Wortman J."/>
            <person name="Nusbaum C."/>
            <person name="Birren B."/>
        </authorList>
    </citation>
    <scope>NUCLEOTIDE SEQUENCE [LARGE SCALE GENOMIC DNA]</scope>
    <source>
        <strain evidence="14 15">ATCC 29453</strain>
    </source>
</reference>
<protein>
    <recommendedName>
        <fullName evidence="3 12">Thymidylate kinase</fullName>
        <ecNumber evidence="2 12">2.7.4.9</ecNumber>
    </recommendedName>
    <alternativeName>
        <fullName evidence="9 12">dTMP kinase</fullName>
    </alternativeName>
</protein>
<dbReference type="InterPro" id="IPR027417">
    <property type="entry name" value="P-loop_NTPase"/>
</dbReference>
<name>V9H9H6_9NEIS</name>
<reference evidence="14 15" key="1">
    <citation type="submission" date="2010-03" db="EMBL/GenBank/DDBJ databases">
        <authorList>
            <consortium name="The Broad Institute Genome Sequencing Platform"/>
            <person name="Ward D."/>
            <person name="Earl A."/>
            <person name="Feldgarden M."/>
            <person name="Gevers D."/>
            <person name="Young S."/>
            <person name="Zeng Q."/>
            <person name="Koehrsen M."/>
            <person name="Alvarado L."/>
            <person name="Berlin A.M."/>
            <person name="Borenstein D."/>
            <person name="Chapman S.B."/>
            <person name="Chen Z."/>
            <person name="Engels R."/>
            <person name="Freedman E."/>
            <person name="Gellesch M."/>
            <person name="Goldberg J."/>
            <person name="Griggs A."/>
            <person name="Gujja S."/>
            <person name="Heilman E.R."/>
            <person name="Heiman D.I."/>
            <person name="Hepburn T.A."/>
            <person name="Howarth C."/>
            <person name="Jen D."/>
            <person name="Larson L."/>
            <person name="Mehta T."/>
            <person name="Park D."/>
            <person name="Pearson M."/>
            <person name="Richards J."/>
            <person name="Roberts A."/>
            <person name="Saif S."/>
            <person name="Shea T.D."/>
            <person name="Shenoy N."/>
            <person name="Sisk P."/>
            <person name="Stolte C."/>
            <person name="Sykes S.N."/>
            <person name="Walk T."/>
            <person name="White J."/>
            <person name="Yandava C."/>
            <person name="Izard J."/>
            <person name="Baranova O.V."/>
            <person name="Blanton J.M."/>
            <person name="Tanner A.C."/>
            <person name="Dewhirst F."/>
            <person name="Haas B."/>
            <person name="Nusbaum C."/>
            <person name="Birren B."/>
        </authorList>
    </citation>
    <scope>NUCLEOTIDE SEQUENCE [LARGE SCALE GENOMIC DNA]</scope>
    <source>
        <strain evidence="14 15">ATCC 29453</strain>
    </source>
</reference>
<dbReference type="InterPro" id="IPR039430">
    <property type="entry name" value="Thymidylate_kin-like_dom"/>
</dbReference>
<dbReference type="EC" id="2.7.4.9" evidence="2 12"/>
<accession>V9H9H6</accession>
<dbReference type="GO" id="GO:0006235">
    <property type="term" value="P:dTTP biosynthetic process"/>
    <property type="evidence" value="ECO:0007669"/>
    <property type="project" value="UniProtKB-UniRule"/>
</dbReference>
<evidence type="ECO:0000256" key="12">
    <source>
        <dbReference type="HAMAP-Rule" id="MF_00165"/>
    </source>
</evidence>
<feature type="binding site" evidence="12">
    <location>
        <begin position="10"/>
        <end position="17"/>
    </location>
    <ligand>
        <name>ATP</name>
        <dbReference type="ChEBI" id="CHEBI:30616"/>
    </ligand>
</feature>